<dbReference type="SUPFAM" id="SSF48403">
    <property type="entry name" value="Ankyrin repeat"/>
    <property type="match status" value="1"/>
</dbReference>
<proteinExistence type="predicted"/>
<sequence>MASSIGNYALVEEYILNNNELVNYKNKKGWTPIMYSAQSGNMDVCKLLLDNGANPELTNDVGKNANDLAVYWGHPPTAAFLLYTNLVLLINVWKEFLGYYCLM</sequence>
<dbReference type="AlphaFoldDB" id="A0A915N3L9"/>
<dbReference type="Pfam" id="PF12796">
    <property type="entry name" value="Ank_2"/>
    <property type="match status" value="1"/>
</dbReference>
<reference evidence="3" key="1">
    <citation type="submission" date="2022-11" db="UniProtKB">
        <authorList>
            <consortium name="WormBaseParasite"/>
        </authorList>
    </citation>
    <scope>IDENTIFICATION</scope>
</reference>
<dbReference type="SMART" id="SM00248">
    <property type="entry name" value="ANK"/>
    <property type="match status" value="2"/>
</dbReference>
<dbReference type="WBParaSite" id="scaffold6557_cov205.g10985">
    <property type="protein sequence ID" value="scaffold6557_cov205.g10985"/>
    <property type="gene ID" value="scaffold6557_cov205.g10985"/>
</dbReference>
<dbReference type="InterPro" id="IPR002110">
    <property type="entry name" value="Ankyrin_rpt"/>
</dbReference>
<dbReference type="GO" id="GO:0042981">
    <property type="term" value="P:regulation of apoptotic process"/>
    <property type="evidence" value="ECO:0007669"/>
    <property type="project" value="TreeGrafter"/>
</dbReference>
<dbReference type="Gene3D" id="1.25.40.20">
    <property type="entry name" value="Ankyrin repeat-containing domain"/>
    <property type="match status" value="1"/>
</dbReference>
<evidence type="ECO:0000313" key="3">
    <source>
        <dbReference type="WBParaSite" id="scaffold6557_cov205.g10985"/>
    </source>
</evidence>
<evidence type="ECO:0000313" key="2">
    <source>
        <dbReference type="Proteomes" id="UP000887561"/>
    </source>
</evidence>
<feature type="repeat" description="ANK" evidence="1">
    <location>
        <begin position="28"/>
        <end position="60"/>
    </location>
</feature>
<organism evidence="2 3">
    <name type="scientific">Meloidogyne javanica</name>
    <name type="common">Root-knot nematode worm</name>
    <dbReference type="NCBI Taxonomy" id="6303"/>
    <lineage>
        <taxon>Eukaryota</taxon>
        <taxon>Metazoa</taxon>
        <taxon>Ecdysozoa</taxon>
        <taxon>Nematoda</taxon>
        <taxon>Chromadorea</taxon>
        <taxon>Rhabditida</taxon>
        <taxon>Tylenchina</taxon>
        <taxon>Tylenchomorpha</taxon>
        <taxon>Tylenchoidea</taxon>
        <taxon>Meloidogynidae</taxon>
        <taxon>Meloidogyninae</taxon>
        <taxon>Meloidogyne</taxon>
        <taxon>Meloidogyne incognita group</taxon>
    </lineage>
</organism>
<dbReference type="PROSITE" id="PS50297">
    <property type="entry name" value="ANK_REP_REGION"/>
    <property type="match status" value="1"/>
</dbReference>
<keyword evidence="1" id="KW-0040">ANK repeat</keyword>
<dbReference type="PANTHER" id="PTHR24183">
    <property type="entry name" value="FIBRONECTIN TYPE 3 AND ANKYRIN REPEAT DOMAINS PROTEIN 1"/>
    <property type="match status" value="1"/>
</dbReference>
<keyword evidence="2" id="KW-1185">Reference proteome</keyword>
<name>A0A915N3L9_MELJA</name>
<evidence type="ECO:0000256" key="1">
    <source>
        <dbReference type="PROSITE-ProRule" id="PRU00023"/>
    </source>
</evidence>
<dbReference type="Proteomes" id="UP000887561">
    <property type="component" value="Unplaced"/>
</dbReference>
<accession>A0A915N3L9</accession>
<dbReference type="InterPro" id="IPR036770">
    <property type="entry name" value="Ankyrin_rpt-contain_sf"/>
</dbReference>
<dbReference type="GO" id="GO:0005634">
    <property type="term" value="C:nucleus"/>
    <property type="evidence" value="ECO:0007669"/>
    <property type="project" value="TreeGrafter"/>
</dbReference>
<dbReference type="PROSITE" id="PS50088">
    <property type="entry name" value="ANK_REPEAT"/>
    <property type="match status" value="1"/>
</dbReference>
<dbReference type="PANTHER" id="PTHR24183:SF1">
    <property type="entry name" value="FIBRONECTIN TYPE 3 AND ANKYRIN REPEAT DOMAINS PROTEIN 1"/>
    <property type="match status" value="1"/>
</dbReference>
<protein>
    <submittedName>
        <fullName evidence="3">Ankyrin repeat protein</fullName>
    </submittedName>
</protein>